<dbReference type="InterPro" id="IPR001357">
    <property type="entry name" value="BRCT_dom"/>
</dbReference>
<organism evidence="3 4">
    <name type="scientific">Tritrichomonas musculus</name>
    <dbReference type="NCBI Taxonomy" id="1915356"/>
    <lineage>
        <taxon>Eukaryota</taxon>
        <taxon>Metamonada</taxon>
        <taxon>Parabasalia</taxon>
        <taxon>Tritrichomonadida</taxon>
        <taxon>Tritrichomonadidae</taxon>
        <taxon>Tritrichomonas</taxon>
    </lineage>
</organism>
<dbReference type="PROSITE" id="PS50172">
    <property type="entry name" value="BRCT"/>
    <property type="match status" value="1"/>
</dbReference>
<gene>
    <name evidence="3" type="ORF">M9Y10_009012</name>
</gene>
<feature type="compositionally biased region" description="Polar residues" evidence="1">
    <location>
        <begin position="203"/>
        <end position="213"/>
    </location>
</feature>
<reference evidence="3 4" key="1">
    <citation type="submission" date="2024-04" db="EMBL/GenBank/DDBJ databases">
        <title>Tritrichomonas musculus Genome.</title>
        <authorList>
            <person name="Alves-Ferreira E."/>
            <person name="Grigg M."/>
            <person name="Lorenzi H."/>
            <person name="Galac M."/>
        </authorList>
    </citation>
    <scope>NUCLEOTIDE SEQUENCE [LARGE SCALE GENOMIC DNA]</scope>
    <source>
        <strain evidence="3 4">EAF2021</strain>
    </source>
</reference>
<comment type="caution">
    <text evidence="3">The sequence shown here is derived from an EMBL/GenBank/DDBJ whole genome shotgun (WGS) entry which is preliminary data.</text>
</comment>
<dbReference type="SUPFAM" id="SSF52113">
    <property type="entry name" value="BRCT domain"/>
    <property type="match status" value="1"/>
</dbReference>
<name>A0ABR2IZM3_9EUKA</name>
<dbReference type="Gene3D" id="3.40.50.10190">
    <property type="entry name" value="BRCT domain"/>
    <property type="match status" value="1"/>
</dbReference>
<dbReference type="SMART" id="SM00292">
    <property type="entry name" value="BRCT"/>
    <property type="match status" value="1"/>
</dbReference>
<keyword evidence="4" id="KW-1185">Reference proteome</keyword>
<evidence type="ECO:0000259" key="2">
    <source>
        <dbReference type="PROSITE" id="PS50172"/>
    </source>
</evidence>
<feature type="compositionally biased region" description="Low complexity" evidence="1">
    <location>
        <begin position="286"/>
        <end position="302"/>
    </location>
</feature>
<dbReference type="InterPro" id="IPR036770">
    <property type="entry name" value="Ankyrin_rpt-contain_sf"/>
</dbReference>
<sequence>MASKIHLFAKAHDSAYQQANLSRLKLMPVPVGADNCLSGISFALTGTLPAMTRAQAKGIIEKYGGTFGTTVTKQTNIVIRGYEELTSRKLLDAEKKGLPITDQEGFFAFINSTNPNQSTTTQDSIYASTNETNKNVATNQANQIPTTNQTHQIPTTNQSCQIPTTNQANQIPTTNQSCQIPTTNQTNQIPTTNQTNQIPTTNASFKFPTNSQDSQIQENNQANQISSANALFKFPQTNQASQSQTANALFKFPQADQIPATSKSFVFPTNDQTSQIQTTNASFKFPTANQTSQNQPNNQANQIPSTNKSFKFPTNNQTSQIPATNSPFIIPTTTQESIKIPSNNESFVFSANKQPDQLPSIKEFIEKRKDLQIKILSFLDDSQNNAEENFQLLIHSIENQKISANKHDLTDLLHLVTKIANNHFRCADFFLKIEKIINLFKNDIQKYFTNFEIFNIFKSNKRILLFLIEERIMTIDLSIAKRMTTRKFIKAKYPQYLAPEIKPFLNEIIKIKENEEVSNDWINEINSNLPKNFNEKRKIGENDSFICKFIQKDMIKEFISYVNKNNISLNTTIKQSIYETNPFLIKKQLTLIQYASFYGSIQIFNYLKMNNSKLTPSLWPFAIHGKNAEIIHALEEHNIKPKSESFSSLIMNSGIGANNNSNGYKKVFIESIKCHHLDVSNYLLKYVISNHNINSQNFIQCIKYHNYAFMPFISINESSFGFLCEYDHYTLVDILLKEKEIDININRIEKRKIFQ</sequence>
<evidence type="ECO:0000313" key="3">
    <source>
        <dbReference type="EMBL" id="KAK8871099.1"/>
    </source>
</evidence>
<dbReference type="EMBL" id="JAPFFF010000014">
    <property type="protein sequence ID" value="KAK8871099.1"/>
    <property type="molecule type" value="Genomic_DNA"/>
</dbReference>
<feature type="region of interest" description="Disordered" evidence="1">
    <location>
        <begin position="145"/>
        <end position="220"/>
    </location>
</feature>
<accession>A0ABR2IZM3</accession>
<feature type="region of interest" description="Disordered" evidence="1">
    <location>
        <begin position="286"/>
        <end position="310"/>
    </location>
</feature>
<evidence type="ECO:0000313" key="4">
    <source>
        <dbReference type="Proteomes" id="UP001470230"/>
    </source>
</evidence>
<dbReference type="InterPro" id="IPR036420">
    <property type="entry name" value="BRCT_dom_sf"/>
</dbReference>
<proteinExistence type="predicted"/>
<feature type="compositionally biased region" description="Low complexity" evidence="1">
    <location>
        <begin position="179"/>
        <end position="202"/>
    </location>
</feature>
<feature type="compositionally biased region" description="Polar residues" evidence="1">
    <location>
        <begin position="145"/>
        <end position="178"/>
    </location>
</feature>
<feature type="domain" description="BRCT" evidence="2">
    <location>
        <begin position="32"/>
        <end position="110"/>
    </location>
</feature>
<dbReference type="Pfam" id="PF00533">
    <property type="entry name" value="BRCT"/>
    <property type="match status" value="1"/>
</dbReference>
<dbReference type="Proteomes" id="UP001470230">
    <property type="component" value="Unassembled WGS sequence"/>
</dbReference>
<protein>
    <recommendedName>
        <fullName evidence="2">BRCT domain-containing protein</fullName>
    </recommendedName>
</protein>
<evidence type="ECO:0000256" key="1">
    <source>
        <dbReference type="SAM" id="MobiDB-lite"/>
    </source>
</evidence>
<dbReference type="SUPFAM" id="SSF48403">
    <property type="entry name" value="Ankyrin repeat"/>
    <property type="match status" value="1"/>
</dbReference>